<dbReference type="InterPro" id="IPR034074">
    <property type="entry name" value="Y4bN_pept_dom"/>
</dbReference>
<protein>
    <recommendedName>
        <fullName evidence="6">Peptidase S8/S53 domain-containing protein</fullName>
    </recommendedName>
</protein>
<dbReference type="CDD" id="cd04847">
    <property type="entry name" value="Peptidases_S8_Subtilisin_like_2"/>
    <property type="match status" value="1"/>
</dbReference>
<dbReference type="GO" id="GO:0006508">
    <property type="term" value="P:proteolysis"/>
    <property type="evidence" value="ECO:0007669"/>
    <property type="project" value="UniProtKB-KW"/>
</dbReference>
<keyword evidence="3" id="KW-0720">Serine protease</keyword>
<evidence type="ECO:0000256" key="2">
    <source>
        <dbReference type="ARBA" id="ARBA00022801"/>
    </source>
</evidence>
<dbReference type="Pfam" id="PF00082">
    <property type="entry name" value="Peptidase_S8"/>
    <property type="match status" value="1"/>
</dbReference>
<feature type="region of interest" description="Disordered" evidence="5">
    <location>
        <begin position="1"/>
        <end position="43"/>
    </location>
</feature>
<dbReference type="Proteomes" id="UP000315868">
    <property type="component" value="Unassembled WGS sequence"/>
</dbReference>
<evidence type="ECO:0000256" key="1">
    <source>
        <dbReference type="ARBA" id="ARBA00022670"/>
    </source>
</evidence>
<name>A0A552KQW9_9CHRO</name>
<dbReference type="GO" id="GO:0004252">
    <property type="term" value="F:serine-type endopeptidase activity"/>
    <property type="evidence" value="ECO:0007669"/>
    <property type="project" value="InterPro"/>
</dbReference>
<keyword evidence="4" id="KW-0175">Coiled coil</keyword>
<comment type="caution">
    <text evidence="7">The sequence shown here is derived from an EMBL/GenBank/DDBJ whole genome shotgun (WGS) entry which is preliminary data.</text>
</comment>
<dbReference type="PRINTS" id="PR00723">
    <property type="entry name" value="SUBTILISIN"/>
</dbReference>
<dbReference type="InterPro" id="IPR015500">
    <property type="entry name" value="Peptidase_S8_subtilisin-rel"/>
</dbReference>
<accession>A0A552KQW9</accession>
<evidence type="ECO:0000256" key="4">
    <source>
        <dbReference type="SAM" id="Coils"/>
    </source>
</evidence>
<dbReference type="Gene3D" id="3.40.50.200">
    <property type="entry name" value="Peptidase S8/S53 domain"/>
    <property type="match status" value="1"/>
</dbReference>
<reference evidence="7 8" key="1">
    <citation type="submission" date="2019-01" db="EMBL/GenBank/DDBJ databases">
        <title>Coherence of Microcystis species and biogeography revealed through population genomics.</title>
        <authorList>
            <person name="Perez-Carrascal O.M."/>
            <person name="Terrat Y."/>
            <person name="Giani A."/>
            <person name="Fortin N."/>
            <person name="Tromas N."/>
            <person name="Shapiro B.J."/>
        </authorList>
    </citation>
    <scope>NUCLEOTIDE SEQUENCE [LARGE SCALE GENOMIC DNA]</scope>
    <source>
        <strain evidence="7">Mf_QC_C_20070823_S10D</strain>
    </source>
</reference>
<keyword evidence="2" id="KW-0378">Hydrolase</keyword>
<dbReference type="AlphaFoldDB" id="A0A552KQW9"/>
<dbReference type="EMBL" id="SFAM01000123">
    <property type="protein sequence ID" value="TRV10374.1"/>
    <property type="molecule type" value="Genomic_DNA"/>
</dbReference>
<dbReference type="InterPro" id="IPR036852">
    <property type="entry name" value="Peptidase_S8/S53_dom_sf"/>
</dbReference>
<dbReference type="InterPro" id="IPR000209">
    <property type="entry name" value="Peptidase_S8/S53_dom"/>
</dbReference>
<feature type="coiled-coil region" evidence="4">
    <location>
        <begin position="165"/>
        <end position="192"/>
    </location>
</feature>
<sequence length="809" mass="92730">MNPDFPLLSLTQPQTAKRGKERPRLLPLSPEKIQQRKEKADNLRQQVRRISRQLQEMSEEERKAVLIKLEHEQKINLSGTGLKPIAESTQHFTLAVPRTEKLDKLEEKIEEFGEGDLKRGQPPNKDFAYLNTIEEASPQDRLCQVFFEQYDELIQKDWIIFEIEMMSLERGKKQQRQELLKIREEISKLFESGTKGNLFEHEEIKGTCRAVIRCTGEVFQELVEDRKWQTKIVYFDARPAFETFHQTLRNFSVEKLGEFIIPPSDAPMVCIVDSGVTIENPFLKPVVREDLILSFLRTESDKDNPNDECGHGSGVASLASYYALNLYQNAENSGKMWIASARILNKDNEIEDERLFSKILTEVVETFEKIGIKIFNLSLQFINRKWHEEAKRTIPRRSWIARTIDRLSRKYDVVFITVTGNISTSNVKYYYGDGLAYPEYFIDDEASIYDPGQASLAITVGSMSPTTQAVGQITTAMAIAEEHQPSPFTRCGPGINREIKPELVEYGGNYLLDQNGAVRENPGMNVIMASHQLTPAITHKSGTSFAAPRVAHKMARILYDMQSLGFYDISASLLKALTVNSATYPPYYGNFDNFKQAMDEKKPKHWLNVVGYGIPDDIRATECDKYTAILIFQEKIQPNTVKFFDIPVPECLVETPPTKVKRLTVTVVYAPEVQRWGLETYLGTTLKWRMFRGNVDQEEVIKYMSVEEEENDEETGENPKELKFEPGITLRSRGTVQHGICEWKQHKPVYSQNCYTLAIAAYEKWNRENPDPVSYAVVVRLEDTTQTADVYVEVQNIMAQLEVQARSNI</sequence>
<feature type="domain" description="Peptidase S8/S53" evidence="6">
    <location>
        <begin position="266"/>
        <end position="613"/>
    </location>
</feature>
<evidence type="ECO:0000313" key="8">
    <source>
        <dbReference type="Proteomes" id="UP000315868"/>
    </source>
</evidence>
<evidence type="ECO:0000313" key="7">
    <source>
        <dbReference type="EMBL" id="TRV10374.1"/>
    </source>
</evidence>
<evidence type="ECO:0000256" key="3">
    <source>
        <dbReference type="ARBA" id="ARBA00022825"/>
    </source>
</evidence>
<organism evidence="7 8">
    <name type="scientific">Microcystis flos-aquae Mf_QC_C_20070823_S10D</name>
    <dbReference type="NCBI Taxonomy" id="2486236"/>
    <lineage>
        <taxon>Bacteria</taxon>
        <taxon>Bacillati</taxon>
        <taxon>Cyanobacteriota</taxon>
        <taxon>Cyanophyceae</taxon>
        <taxon>Oscillatoriophycideae</taxon>
        <taxon>Chroococcales</taxon>
        <taxon>Microcystaceae</taxon>
        <taxon>Microcystis</taxon>
    </lineage>
</organism>
<feature type="compositionally biased region" description="Basic and acidic residues" evidence="5">
    <location>
        <begin position="33"/>
        <end position="42"/>
    </location>
</feature>
<keyword evidence="1" id="KW-0645">Protease</keyword>
<evidence type="ECO:0000256" key="5">
    <source>
        <dbReference type="SAM" id="MobiDB-lite"/>
    </source>
</evidence>
<evidence type="ECO:0000259" key="6">
    <source>
        <dbReference type="Pfam" id="PF00082"/>
    </source>
</evidence>
<gene>
    <name evidence="7" type="ORF">EWV45_13675</name>
</gene>
<dbReference type="SUPFAM" id="SSF52743">
    <property type="entry name" value="Subtilisin-like"/>
    <property type="match status" value="1"/>
</dbReference>
<proteinExistence type="predicted"/>